<keyword evidence="1" id="KW-1133">Transmembrane helix</keyword>
<proteinExistence type="predicted"/>
<dbReference type="PANTHER" id="PTHR13800:SF1">
    <property type="entry name" value="TRANSIENT RECEPTOR POTENTIAL CATION CHANNEL TRPM"/>
    <property type="match status" value="1"/>
</dbReference>
<dbReference type="GO" id="GO:0030001">
    <property type="term" value="P:metal ion transport"/>
    <property type="evidence" value="ECO:0007669"/>
    <property type="project" value="TreeGrafter"/>
</dbReference>
<evidence type="ECO:0000313" key="2">
    <source>
        <dbReference type="EMBL" id="VEL28604.1"/>
    </source>
</evidence>
<dbReference type="PANTHER" id="PTHR13800">
    <property type="entry name" value="TRANSIENT RECEPTOR POTENTIAL CATION CHANNEL, SUBFAMILY M, MEMBER 6"/>
    <property type="match status" value="1"/>
</dbReference>
<accession>A0A3S5AYM1</accession>
<feature type="transmembrane region" description="Helical" evidence="1">
    <location>
        <begin position="141"/>
        <end position="164"/>
    </location>
</feature>
<sequence>MQLSTRLAPDRLTDGHLHSTPFCMVANKRTVFSFINSVILCFMRVYRLYAVHPKLGPKLVMIGNMMTELLVFIFILAMVLISYGVAMQSNLYPNRSNFSWPAVRDALYYPYFNLYGELDISVSMGKSWHTHIGHMQSNETFLRTFIGIYCIAYWFVWEAFILSFEG</sequence>
<gene>
    <name evidence="2" type="ORF">PXEA_LOCUS22044</name>
</gene>
<evidence type="ECO:0000256" key="1">
    <source>
        <dbReference type="SAM" id="Phobius"/>
    </source>
</evidence>
<protein>
    <recommendedName>
        <fullName evidence="4">Ion transport domain-containing protein</fullName>
    </recommendedName>
</protein>
<evidence type="ECO:0008006" key="4">
    <source>
        <dbReference type="Google" id="ProtNLM"/>
    </source>
</evidence>
<dbReference type="AlphaFoldDB" id="A0A3S5AYM1"/>
<dbReference type="OrthoDB" id="9994106at2759"/>
<dbReference type="GO" id="GO:0005886">
    <property type="term" value="C:plasma membrane"/>
    <property type="evidence" value="ECO:0007669"/>
    <property type="project" value="TreeGrafter"/>
</dbReference>
<dbReference type="GO" id="GO:0005261">
    <property type="term" value="F:monoatomic cation channel activity"/>
    <property type="evidence" value="ECO:0007669"/>
    <property type="project" value="TreeGrafter"/>
</dbReference>
<keyword evidence="1" id="KW-0472">Membrane</keyword>
<reference evidence="2" key="1">
    <citation type="submission" date="2018-11" db="EMBL/GenBank/DDBJ databases">
        <authorList>
            <consortium name="Pathogen Informatics"/>
        </authorList>
    </citation>
    <scope>NUCLEOTIDE SEQUENCE</scope>
</reference>
<feature type="transmembrane region" description="Helical" evidence="1">
    <location>
        <begin position="69"/>
        <end position="86"/>
    </location>
</feature>
<comment type="caution">
    <text evidence="2">The sequence shown here is derived from an EMBL/GenBank/DDBJ whole genome shotgun (WGS) entry which is preliminary data.</text>
</comment>
<organism evidence="2 3">
    <name type="scientific">Protopolystoma xenopodis</name>
    <dbReference type="NCBI Taxonomy" id="117903"/>
    <lineage>
        <taxon>Eukaryota</taxon>
        <taxon>Metazoa</taxon>
        <taxon>Spiralia</taxon>
        <taxon>Lophotrochozoa</taxon>
        <taxon>Platyhelminthes</taxon>
        <taxon>Monogenea</taxon>
        <taxon>Polyopisthocotylea</taxon>
        <taxon>Polystomatidea</taxon>
        <taxon>Polystomatidae</taxon>
        <taxon>Protopolystoma</taxon>
    </lineage>
</organism>
<evidence type="ECO:0000313" key="3">
    <source>
        <dbReference type="Proteomes" id="UP000784294"/>
    </source>
</evidence>
<feature type="transmembrane region" description="Helical" evidence="1">
    <location>
        <begin position="31"/>
        <end position="49"/>
    </location>
</feature>
<dbReference type="EMBL" id="CAAALY010096312">
    <property type="protein sequence ID" value="VEL28604.1"/>
    <property type="molecule type" value="Genomic_DNA"/>
</dbReference>
<dbReference type="InterPro" id="IPR050927">
    <property type="entry name" value="TRPM"/>
</dbReference>
<keyword evidence="1" id="KW-0812">Transmembrane</keyword>
<name>A0A3S5AYM1_9PLAT</name>
<keyword evidence="3" id="KW-1185">Reference proteome</keyword>
<dbReference type="Proteomes" id="UP000784294">
    <property type="component" value="Unassembled WGS sequence"/>
</dbReference>